<evidence type="ECO:0000313" key="3">
    <source>
        <dbReference type="Proteomes" id="UP000535020"/>
    </source>
</evidence>
<evidence type="ECO:0000313" key="2">
    <source>
        <dbReference type="EMBL" id="NYA69967.1"/>
    </source>
</evidence>
<dbReference type="AlphaFoldDB" id="A0A7Y8Y069"/>
<organism evidence="2 3">
    <name type="scientific">Flavobacterium agri</name>
    <dbReference type="NCBI Taxonomy" id="2743471"/>
    <lineage>
        <taxon>Bacteria</taxon>
        <taxon>Pseudomonadati</taxon>
        <taxon>Bacteroidota</taxon>
        <taxon>Flavobacteriia</taxon>
        <taxon>Flavobacteriales</taxon>
        <taxon>Flavobacteriaceae</taxon>
        <taxon>Flavobacterium</taxon>
    </lineage>
</organism>
<dbReference type="InterPro" id="IPR027843">
    <property type="entry name" value="DUF4440"/>
</dbReference>
<evidence type="ECO:0000259" key="1">
    <source>
        <dbReference type="Pfam" id="PF14534"/>
    </source>
</evidence>
<accession>A0A7Y8Y069</accession>
<proteinExistence type="predicted"/>
<keyword evidence="3" id="KW-1185">Reference proteome</keyword>
<gene>
    <name evidence="2" type="ORF">HZF10_03470</name>
</gene>
<name>A0A7Y8Y069_9FLAO</name>
<protein>
    <submittedName>
        <fullName evidence="2">Nuclear transport factor 2 family protein</fullName>
    </submittedName>
</protein>
<dbReference type="Pfam" id="PF14534">
    <property type="entry name" value="DUF4440"/>
    <property type="match status" value="1"/>
</dbReference>
<feature type="domain" description="DUF4440" evidence="1">
    <location>
        <begin position="12"/>
        <end position="115"/>
    </location>
</feature>
<dbReference type="RefSeq" id="WP_176004784.1">
    <property type="nucleotide sequence ID" value="NZ_JABWMI010000005.1"/>
</dbReference>
<dbReference type="InterPro" id="IPR032710">
    <property type="entry name" value="NTF2-like_dom_sf"/>
</dbReference>
<dbReference type="SUPFAM" id="SSF54427">
    <property type="entry name" value="NTF2-like"/>
    <property type="match status" value="1"/>
</dbReference>
<dbReference type="Proteomes" id="UP000535020">
    <property type="component" value="Unassembled WGS sequence"/>
</dbReference>
<reference evidence="2 3" key="1">
    <citation type="submission" date="2020-07" db="EMBL/GenBank/DDBJ databases">
        <authorList>
            <person name="Sun Q."/>
        </authorList>
    </citation>
    <scope>NUCLEOTIDE SEQUENCE [LARGE SCALE GENOMIC DNA]</scope>
    <source>
        <strain evidence="2 3">MAH-1</strain>
    </source>
</reference>
<sequence>MTIPTAITHQEIMQCEQLLFEAMRSSDVETLDKLLHDDLIFMIPNGQTVTKKADLDSHKAGTMTIDEANLTFGEIALIDDCAVSTVTMTASGKMLGQPLSGEFRYVRMWKKFDGQMKVIGGSCIQTQ</sequence>
<dbReference type="EMBL" id="JACBJI010000001">
    <property type="protein sequence ID" value="NYA69967.1"/>
    <property type="molecule type" value="Genomic_DNA"/>
</dbReference>
<dbReference type="Gene3D" id="3.10.450.50">
    <property type="match status" value="1"/>
</dbReference>
<comment type="caution">
    <text evidence="2">The sequence shown here is derived from an EMBL/GenBank/DDBJ whole genome shotgun (WGS) entry which is preliminary data.</text>
</comment>